<proteinExistence type="predicted"/>
<comment type="caution">
    <text evidence="1">The sequence shown here is derived from an EMBL/GenBank/DDBJ whole genome shotgun (WGS) entry which is preliminary data.</text>
</comment>
<name>A0ACC1MSP6_9HYPO</name>
<evidence type="ECO:0000313" key="2">
    <source>
        <dbReference type="Proteomes" id="UP001143910"/>
    </source>
</evidence>
<gene>
    <name evidence="1" type="ORF">NQ176_g8612</name>
</gene>
<protein>
    <submittedName>
        <fullName evidence="1">Uncharacterized protein</fullName>
    </submittedName>
</protein>
<dbReference type="Proteomes" id="UP001143910">
    <property type="component" value="Unassembled WGS sequence"/>
</dbReference>
<reference evidence="1" key="1">
    <citation type="submission" date="2022-08" db="EMBL/GenBank/DDBJ databases">
        <title>Genome Sequence of Lecanicillium fungicola.</title>
        <authorList>
            <person name="Buettner E."/>
        </authorList>
    </citation>
    <scope>NUCLEOTIDE SEQUENCE</scope>
    <source>
        <strain evidence="1">Babe33</strain>
    </source>
</reference>
<sequence>MAKPGLVYGSSQVGNVQCCSSAVVQWYFGDADWVCLVFEMVDGGWWRRGVWICREEAGGARGEKREENRRWCWVGQGQLRAVPGKRKRDNDGDEVASQPDEPTPASSPWTAKNNQKLLKYYHEVLTSLDANKTILTRVLPEPQSEEEPQIKRQKSIEPSTLRTINDKFSANSYKTVDDLAADISAVIDSALEDIDAKQNAKEVVRLREFKRKALEYVAQEQAYPETKTGAREDQPTAFQNGSTVLSILGFAPHERRLFSSLASDGTDMTDTALPPGVTMAVVTKSTEQQPAKTLGELFGSQRALPPLQPPKQPKTQAKGNLLDFYHPEPTNARTNCYFNTRLTAGYFLDYSNAIPSSQAVPKQRERAESLAGKKPSISELELSEVESLFRGAFSAFAPCKDDSAAIVPSSIAGRIWWQRSGQQSFERMIDAEYYHGRQNGDAATEPGSSELDEAAIQDAIDNWDETAVDPSLEDAMGTRSQSDKDTDDILGEVTDLIETLSSYQRIRNLTLPNSQNRQSSDPVTGDMLANSGPEPSEEELITYEMLKAQLAFIIKTLPPFAVAKLNGDQLDDLLVSTKIQVQTDEYHGTAAAAAGCSS</sequence>
<organism evidence="1 2">
    <name type="scientific">Zarea fungicola</name>
    <dbReference type="NCBI Taxonomy" id="93591"/>
    <lineage>
        <taxon>Eukaryota</taxon>
        <taxon>Fungi</taxon>
        <taxon>Dikarya</taxon>
        <taxon>Ascomycota</taxon>
        <taxon>Pezizomycotina</taxon>
        <taxon>Sordariomycetes</taxon>
        <taxon>Hypocreomycetidae</taxon>
        <taxon>Hypocreales</taxon>
        <taxon>Cordycipitaceae</taxon>
        <taxon>Zarea</taxon>
    </lineage>
</organism>
<keyword evidence="2" id="KW-1185">Reference proteome</keyword>
<evidence type="ECO:0000313" key="1">
    <source>
        <dbReference type="EMBL" id="KAJ2969533.1"/>
    </source>
</evidence>
<accession>A0ACC1MSP6</accession>
<dbReference type="EMBL" id="JANJQO010001724">
    <property type="protein sequence ID" value="KAJ2969533.1"/>
    <property type="molecule type" value="Genomic_DNA"/>
</dbReference>